<evidence type="ECO:0000313" key="12">
    <source>
        <dbReference type="EMBL" id="TWT34524.1"/>
    </source>
</evidence>
<dbReference type="NCBIfam" id="TIGR01710">
    <property type="entry name" value="typeII_sec_gspG"/>
    <property type="match status" value="1"/>
</dbReference>
<comment type="similarity">
    <text evidence="2">Belongs to the GSP G family.</text>
</comment>
<dbReference type="RefSeq" id="WP_146430837.1">
    <property type="nucleotide sequence ID" value="NZ_SJPF01000002.1"/>
</dbReference>
<dbReference type="PRINTS" id="PR00813">
    <property type="entry name" value="BCTERIALGSPG"/>
</dbReference>
<evidence type="ECO:0000256" key="3">
    <source>
        <dbReference type="ARBA" id="ARBA00020042"/>
    </source>
</evidence>
<keyword evidence="5" id="KW-0488">Methylation</keyword>
<keyword evidence="7 10" id="KW-0812">Transmembrane</keyword>
<keyword evidence="6" id="KW-0997">Cell inner membrane</keyword>
<gene>
    <name evidence="12" type="primary">pulG_2</name>
    <name evidence="12" type="ORF">Enr8_19330</name>
</gene>
<keyword evidence="8 10" id="KW-1133">Transmembrane helix</keyword>
<feature type="domain" description="Type II secretion system protein GspG C-terminal" evidence="11">
    <location>
        <begin position="39"/>
        <end position="132"/>
    </location>
</feature>
<dbReference type="GO" id="GO:0015627">
    <property type="term" value="C:type II protein secretion system complex"/>
    <property type="evidence" value="ECO:0007669"/>
    <property type="project" value="InterPro"/>
</dbReference>
<dbReference type="InterPro" id="IPR000983">
    <property type="entry name" value="Bac_GSPG_pilin"/>
</dbReference>
<evidence type="ECO:0000256" key="6">
    <source>
        <dbReference type="ARBA" id="ARBA00022519"/>
    </source>
</evidence>
<comment type="caution">
    <text evidence="12">The sequence shown here is derived from an EMBL/GenBank/DDBJ whole genome shotgun (WGS) entry which is preliminary data.</text>
</comment>
<dbReference type="EMBL" id="SJPF01000002">
    <property type="protein sequence ID" value="TWT34524.1"/>
    <property type="molecule type" value="Genomic_DNA"/>
</dbReference>
<dbReference type="NCBIfam" id="TIGR02532">
    <property type="entry name" value="IV_pilin_GFxxxE"/>
    <property type="match status" value="1"/>
</dbReference>
<dbReference type="InterPro" id="IPR045584">
    <property type="entry name" value="Pilin-like"/>
</dbReference>
<dbReference type="Proteomes" id="UP000318878">
    <property type="component" value="Unassembled WGS sequence"/>
</dbReference>
<evidence type="ECO:0000256" key="2">
    <source>
        <dbReference type="ARBA" id="ARBA00009984"/>
    </source>
</evidence>
<dbReference type="GO" id="GO:0015628">
    <property type="term" value="P:protein secretion by the type II secretion system"/>
    <property type="evidence" value="ECO:0007669"/>
    <property type="project" value="InterPro"/>
</dbReference>
<comment type="subcellular location">
    <subcellularLocation>
        <location evidence="1">Cell inner membrane</location>
        <topology evidence="1">Single-pass membrane protein</topology>
    </subcellularLocation>
</comment>
<organism evidence="12 13">
    <name type="scientific">Blastopirellula retiformator</name>
    <dbReference type="NCBI Taxonomy" id="2527970"/>
    <lineage>
        <taxon>Bacteria</taxon>
        <taxon>Pseudomonadati</taxon>
        <taxon>Planctomycetota</taxon>
        <taxon>Planctomycetia</taxon>
        <taxon>Pirellulales</taxon>
        <taxon>Pirellulaceae</taxon>
        <taxon>Blastopirellula</taxon>
    </lineage>
</organism>
<keyword evidence="9 10" id="KW-0472">Membrane</keyword>
<protein>
    <recommendedName>
        <fullName evidence="3">Type II secretion system core protein G</fullName>
    </recommendedName>
</protein>
<dbReference type="SUPFAM" id="SSF54523">
    <property type="entry name" value="Pili subunits"/>
    <property type="match status" value="1"/>
</dbReference>
<dbReference type="AlphaFoldDB" id="A0A5C5V7G4"/>
<dbReference type="InterPro" id="IPR013545">
    <property type="entry name" value="T2SS_protein-GspG_C"/>
</dbReference>
<evidence type="ECO:0000256" key="4">
    <source>
        <dbReference type="ARBA" id="ARBA00022475"/>
    </source>
</evidence>
<evidence type="ECO:0000256" key="1">
    <source>
        <dbReference type="ARBA" id="ARBA00004377"/>
    </source>
</evidence>
<evidence type="ECO:0000313" key="13">
    <source>
        <dbReference type="Proteomes" id="UP000318878"/>
    </source>
</evidence>
<dbReference type="OrthoDB" id="9795612at2"/>
<dbReference type="InterPro" id="IPR012902">
    <property type="entry name" value="N_methyl_site"/>
</dbReference>
<evidence type="ECO:0000256" key="9">
    <source>
        <dbReference type="ARBA" id="ARBA00023136"/>
    </source>
</evidence>
<dbReference type="InterPro" id="IPR010054">
    <property type="entry name" value="Type2_sec_GspG"/>
</dbReference>
<evidence type="ECO:0000259" key="11">
    <source>
        <dbReference type="Pfam" id="PF08334"/>
    </source>
</evidence>
<evidence type="ECO:0000256" key="10">
    <source>
        <dbReference type="SAM" id="Phobius"/>
    </source>
</evidence>
<proteinExistence type="inferred from homology"/>
<dbReference type="Gene3D" id="3.30.700.10">
    <property type="entry name" value="Glycoprotein, Type 4 Pilin"/>
    <property type="match status" value="1"/>
</dbReference>
<dbReference type="Pfam" id="PF08334">
    <property type="entry name" value="T2SSG"/>
    <property type="match status" value="1"/>
</dbReference>
<evidence type="ECO:0000256" key="8">
    <source>
        <dbReference type="ARBA" id="ARBA00022989"/>
    </source>
</evidence>
<reference evidence="12 13" key="1">
    <citation type="submission" date="2019-02" db="EMBL/GenBank/DDBJ databases">
        <title>Deep-cultivation of Planctomycetes and their phenomic and genomic characterization uncovers novel biology.</title>
        <authorList>
            <person name="Wiegand S."/>
            <person name="Jogler M."/>
            <person name="Boedeker C."/>
            <person name="Pinto D."/>
            <person name="Vollmers J."/>
            <person name="Rivas-Marin E."/>
            <person name="Kohn T."/>
            <person name="Peeters S.H."/>
            <person name="Heuer A."/>
            <person name="Rast P."/>
            <person name="Oberbeckmann S."/>
            <person name="Bunk B."/>
            <person name="Jeske O."/>
            <person name="Meyerdierks A."/>
            <person name="Storesund J.E."/>
            <person name="Kallscheuer N."/>
            <person name="Luecker S."/>
            <person name="Lage O.M."/>
            <person name="Pohl T."/>
            <person name="Merkel B.J."/>
            <person name="Hornburger P."/>
            <person name="Mueller R.-W."/>
            <person name="Bruemmer F."/>
            <person name="Labrenz M."/>
            <person name="Spormann A.M."/>
            <person name="Op Den Camp H."/>
            <person name="Overmann J."/>
            <person name="Amann R."/>
            <person name="Jetten M.S.M."/>
            <person name="Mascher T."/>
            <person name="Medema M.H."/>
            <person name="Devos D.P."/>
            <person name="Kaster A.-K."/>
            <person name="Ovreas L."/>
            <person name="Rohde M."/>
            <person name="Galperin M.Y."/>
            <person name="Jogler C."/>
        </authorList>
    </citation>
    <scope>NUCLEOTIDE SEQUENCE [LARGE SCALE GENOMIC DNA]</scope>
    <source>
        <strain evidence="12 13">Enr8</strain>
    </source>
</reference>
<evidence type="ECO:0000256" key="7">
    <source>
        <dbReference type="ARBA" id="ARBA00022692"/>
    </source>
</evidence>
<dbReference type="Pfam" id="PF07963">
    <property type="entry name" value="N_methyl"/>
    <property type="match status" value="1"/>
</dbReference>
<keyword evidence="13" id="KW-1185">Reference proteome</keyword>
<name>A0A5C5V7G4_9BACT</name>
<keyword evidence="4" id="KW-1003">Cell membrane</keyword>
<accession>A0A5C5V7G4</accession>
<sequence length="138" mass="15288">MSKRNCPQRNRRRRGFTLLEVLLVLVILVILASFAGVAIFRAYDQAKGDSVKVQVEMLNQACKQYMLNVGQPPQSLQDLVSAPAGSTKWKGPYLEKTLPEDAWGNQFKYEVVNGMPRVFSAGPDGVEGTDDDVPTKES</sequence>
<evidence type="ECO:0000256" key="5">
    <source>
        <dbReference type="ARBA" id="ARBA00022481"/>
    </source>
</evidence>
<dbReference type="GO" id="GO:0005886">
    <property type="term" value="C:plasma membrane"/>
    <property type="evidence" value="ECO:0007669"/>
    <property type="project" value="UniProtKB-SubCell"/>
</dbReference>
<feature type="transmembrane region" description="Helical" evidence="10">
    <location>
        <begin position="21"/>
        <end position="43"/>
    </location>
</feature>
<dbReference type="PROSITE" id="PS00409">
    <property type="entry name" value="PROKAR_NTER_METHYL"/>
    <property type="match status" value="1"/>
</dbReference>